<feature type="transmembrane region" description="Helical" evidence="1">
    <location>
        <begin position="63"/>
        <end position="82"/>
    </location>
</feature>
<keyword evidence="3" id="KW-1185">Reference proteome</keyword>
<proteinExistence type="predicted"/>
<feature type="transmembrane region" description="Helical" evidence="1">
    <location>
        <begin position="6"/>
        <end position="24"/>
    </location>
</feature>
<dbReference type="RefSeq" id="WP_003349230.1">
    <property type="nucleotide sequence ID" value="NZ_ADWW01000004.1"/>
</dbReference>
<dbReference type="Proteomes" id="UP000027602">
    <property type="component" value="Chromosome"/>
</dbReference>
<dbReference type="InterPro" id="IPR025353">
    <property type="entry name" value="DUF4257"/>
</dbReference>
<keyword evidence="1" id="KW-0472">Membrane</keyword>
<accession>I3DZN0</accession>
<name>I3DZN0_BACMM</name>
<dbReference type="KEGG" id="bmet:BMMGA3_06695"/>
<protein>
    <submittedName>
        <fullName evidence="2">Putative membrane protein</fullName>
    </submittedName>
</protein>
<keyword evidence="1" id="KW-1133">Transmembrane helix</keyword>
<evidence type="ECO:0000313" key="3">
    <source>
        <dbReference type="Proteomes" id="UP000027602"/>
    </source>
</evidence>
<feature type="transmembrane region" description="Helical" evidence="1">
    <location>
        <begin position="36"/>
        <end position="57"/>
    </location>
</feature>
<gene>
    <name evidence="2" type="ORF">BMMGA3_06695</name>
</gene>
<reference evidence="2 3" key="1">
    <citation type="journal article" date="2015" name="BMC Genomics">
        <title>Transcriptome analysis of thermophilic methylotrophic Bacillus methanolicus MGA3 using RNA-sequencing provides detailed insights into its previously uncharted transcriptional landscape.</title>
        <authorList>
            <person name="Irla M."/>
            <person name="Neshat A."/>
            <person name="Brautaset T."/>
            <person name="Ruckert C."/>
            <person name="Kalinowski J."/>
            <person name="Wendisch V.F."/>
        </authorList>
    </citation>
    <scope>NUCLEOTIDE SEQUENCE [LARGE SCALE GENOMIC DNA]</scope>
    <source>
        <strain evidence="3">MGA3 / ATCC 53907</strain>
    </source>
</reference>
<organism evidence="2 3">
    <name type="scientific">Bacillus methanolicus (strain MGA3 / ATCC 53907)</name>
    <dbReference type="NCBI Taxonomy" id="796606"/>
    <lineage>
        <taxon>Bacteria</taxon>
        <taxon>Bacillati</taxon>
        <taxon>Bacillota</taxon>
        <taxon>Bacilli</taxon>
        <taxon>Bacillales</taxon>
        <taxon>Bacillaceae</taxon>
        <taxon>Bacillus</taxon>
    </lineage>
</organism>
<dbReference type="STRING" id="796606.BMMGA3_06695"/>
<sequence length="108" mass="11843">MSGNIVFAVLIGGFVGMVGHIRRRGKIIKPRRTKRFIYLGFIEEVVMGALAAVLLIVSSDTDSIFKIIFISFVAGFGGETIVRSLDFFKSETKSDHSLDSSAEDAKNK</sequence>
<dbReference type="AlphaFoldDB" id="I3DZN0"/>
<dbReference type="EMBL" id="CP007739">
    <property type="protein sequence ID" value="AIE59765.1"/>
    <property type="molecule type" value="Genomic_DNA"/>
</dbReference>
<dbReference type="Pfam" id="PF14074">
    <property type="entry name" value="DUF4257"/>
    <property type="match status" value="1"/>
</dbReference>
<evidence type="ECO:0000256" key="1">
    <source>
        <dbReference type="SAM" id="Phobius"/>
    </source>
</evidence>
<evidence type="ECO:0000313" key="2">
    <source>
        <dbReference type="EMBL" id="AIE59765.1"/>
    </source>
</evidence>
<keyword evidence="1" id="KW-0812">Transmembrane</keyword>
<dbReference type="eggNOG" id="ENOG502ZJVM">
    <property type="taxonomic scope" value="Bacteria"/>
</dbReference>
<dbReference type="HOGENOM" id="CLU_153686_0_0_9"/>
<dbReference type="OrthoDB" id="2898699at2"/>